<dbReference type="InterPro" id="IPR008279">
    <property type="entry name" value="PEP-util_enz_mobile_dom"/>
</dbReference>
<dbReference type="PROSITE" id="PS00370">
    <property type="entry name" value="PEP_ENZYMES_PHOS_SITE"/>
    <property type="match status" value="1"/>
</dbReference>
<dbReference type="InterPro" id="IPR024692">
    <property type="entry name" value="PTS_EI"/>
</dbReference>
<dbReference type="InterPro" id="IPR036618">
    <property type="entry name" value="PtsI_HPr-bd_sf"/>
</dbReference>
<evidence type="ECO:0000313" key="16">
    <source>
        <dbReference type="EMBL" id="AFP36568.1"/>
    </source>
</evidence>
<dbReference type="EC" id="2.7.3.9" evidence="9"/>
<dbReference type="InterPro" id="IPR015813">
    <property type="entry name" value="Pyrv/PenolPyrv_kinase-like_dom"/>
</dbReference>
<dbReference type="Gene3D" id="1.10.274.10">
    <property type="entry name" value="PtsI, HPr-binding domain"/>
    <property type="match status" value="1"/>
</dbReference>
<keyword evidence="9" id="KW-0598">Phosphotransferase system</keyword>
<keyword evidence="9" id="KW-0813">Transport</keyword>
<reference evidence="16 17" key="1">
    <citation type="journal article" date="2007" name="Genome Biol.">
        <title>Interrupted coding sequences in Mycobacterium smegmatis: authentic mutations or sequencing errors?</title>
        <authorList>
            <person name="Deshayes C."/>
            <person name="Perrodou E."/>
            <person name="Gallien S."/>
            <person name="Euphrasie D."/>
            <person name="Schaeffer C."/>
            <person name="Van-Dorsselaer A."/>
            <person name="Poch O."/>
            <person name="Lecompte O."/>
            <person name="Reyrat J.M."/>
        </authorList>
    </citation>
    <scope>NUCLEOTIDE SEQUENCE [LARGE SCALE GENOMIC DNA]</scope>
    <source>
        <strain evidence="17">ATCC 700084 / mc(2)155</strain>
    </source>
</reference>
<dbReference type="AlphaFoldDB" id="I7FCF3"/>
<name>I7FCF3_MYCS2</name>
<evidence type="ECO:0000256" key="5">
    <source>
        <dbReference type="ARBA" id="ARBA00022723"/>
    </source>
</evidence>
<feature type="binding site" evidence="12">
    <location>
        <position position="483"/>
    </location>
    <ligand>
        <name>Mg(2+)</name>
        <dbReference type="ChEBI" id="CHEBI:18420"/>
    </ligand>
</feature>
<dbReference type="InterPro" id="IPR050499">
    <property type="entry name" value="PEP-utilizing_PTS_enzyme"/>
</dbReference>
<dbReference type="PIRSF" id="PIRSF000732">
    <property type="entry name" value="PTS_enzyme_I"/>
    <property type="match status" value="1"/>
</dbReference>
<dbReference type="PRINTS" id="PR01736">
    <property type="entry name" value="PHPHTRNFRASE"/>
</dbReference>
<feature type="domain" description="PEP-utilising enzyme mobile" evidence="13">
    <location>
        <begin position="198"/>
        <end position="267"/>
    </location>
</feature>
<gene>
    <name evidence="16" type="ordered locus">MSMEI_0086</name>
</gene>
<organism evidence="16 17">
    <name type="scientific">Mycolicibacterium smegmatis (strain ATCC 700084 / mc(2)155)</name>
    <name type="common">Mycobacterium smegmatis</name>
    <dbReference type="NCBI Taxonomy" id="246196"/>
    <lineage>
        <taxon>Bacteria</taxon>
        <taxon>Bacillati</taxon>
        <taxon>Actinomycetota</taxon>
        <taxon>Actinomycetes</taxon>
        <taxon>Mycobacteriales</taxon>
        <taxon>Mycobacteriaceae</taxon>
        <taxon>Mycolicibacterium</taxon>
    </lineage>
</organism>
<dbReference type="Proteomes" id="UP000006158">
    <property type="component" value="Chromosome"/>
</dbReference>
<feature type="domain" description="PEP-utilising enzyme C-terminal" evidence="14">
    <location>
        <begin position="297"/>
        <end position="568"/>
    </location>
</feature>
<dbReference type="InterPro" id="IPR018274">
    <property type="entry name" value="PEP_util_AS"/>
</dbReference>
<comment type="subcellular location">
    <subcellularLocation>
        <location evidence="9">Cytoplasm</location>
    </subcellularLocation>
</comment>
<feature type="binding site" evidence="12">
    <location>
        <position position="459"/>
    </location>
    <ligand>
        <name>Mg(2+)</name>
        <dbReference type="ChEBI" id="CHEBI:18420"/>
    </ligand>
</feature>
<comment type="function">
    <text evidence="9">General (non sugar-specific) component of the phosphoenolpyruvate-dependent sugar phosphotransferase system (sugar PTS). This major carbohydrate active-transport system catalyzes the phosphorylation of incoming sugar substrates concomitantly with their translocation across the cell membrane. Enzyme I transfers the phosphoryl group from phosphoenolpyruvate (PEP) to the phosphoryl carrier protein (HPr).</text>
</comment>
<dbReference type="EMBL" id="CP001663">
    <property type="protein sequence ID" value="AFP36568.1"/>
    <property type="molecule type" value="Genomic_DNA"/>
</dbReference>
<keyword evidence="4 9" id="KW-0808">Transferase</keyword>
<feature type="binding site" evidence="11">
    <location>
        <begin position="482"/>
        <end position="483"/>
    </location>
    <ligand>
        <name>phosphoenolpyruvate</name>
        <dbReference type="ChEBI" id="CHEBI:58702"/>
    </ligand>
</feature>
<dbReference type="InterPro" id="IPR008731">
    <property type="entry name" value="PTS_EIN"/>
</dbReference>
<keyword evidence="5 9" id="KW-0479">Metal-binding</keyword>
<evidence type="ECO:0000256" key="4">
    <source>
        <dbReference type="ARBA" id="ARBA00022679"/>
    </source>
</evidence>
<keyword evidence="6 9" id="KW-0418">Kinase</keyword>
<evidence type="ECO:0000256" key="2">
    <source>
        <dbReference type="ARBA" id="ARBA00007837"/>
    </source>
</evidence>
<comment type="cofactor">
    <cofactor evidence="1 9 12">
        <name>Mg(2+)</name>
        <dbReference type="ChEBI" id="CHEBI:18420"/>
    </cofactor>
</comment>
<comment type="catalytic activity">
    <reaction evidence="9">
        <text>L-histidyl-[protein] + phosphoenolpyruvate = N(pros)-phospho-L-histidyl-[protein] + pyruvate</text>
        <dbReference type="Rhea" id="RHEA:23880"/>
        <dbReference type="Rhea" id="RHEA-COMP:9745"/>
        <dbReference type="Rhea" id="RHEA-COMP:9746"/>
        <dbReference type="ChEBI" id="CHEBI:15361"/>
        <dbReference type="ChEBI" id="CHEBI:29979"/>
        <dbReference type="ChEBI" id="CHEBI:58702"/>
        <dbReference type="ChEBI" id="CHEBI:64837"/>
        <dbReference type="EC" id="2.7.3.9"/>
    </reaction>
</comment>
<dbReference type="InterPro" id="IPR040442">
    <property type="entry name" value="Pyrv_kinase-like_dom_sf"/>
</dbReference>
<comment type="similarity">
    <text evidence="2 9">Belongs to the PEP-utilizing enzyme family.</text>
</comment>
<dbReference type="Gene3D" id="3.50.30.10">
    <property type="entry name" value="Phosphohistidine domain"/>
    <property type="match status" value="1"/>
</dbReference>
<dbReference type="PATRIC" id="fig|246196.56.peg.89"/>
<dbReference type="KEGG" id="msg:MSMEI_0086"/>
<evidence type="ECO:0000256" key="1">
    <source>
        <dbReference type="ARBA" id="ARBA00001946"/>
    </source>
</evidence>
<dbReference type="PROSITE" id="PS00742">
    <property type="entry name" value="PEP_ENZYMES_2"/>
    <property type="match status" value="1"/>
</dbReference>
<evidence type="ECO:0000256" key="11">
    <source>
        <dbReference type="PIRSR" id="PIRSR000732-2"/>
    </source>
</evidence>
<dbReference type="Pfam" id="PF02896">
    <property type="entry name" value="PEP-utilizers_C"/>
    <property type="match status" value="1"/>
</dbReference>
<dbReference type="SUPFAM" id="SSF51621">
    <property type="entry name" value="Phosphoenolpyruvate/pyruvate domain"/>
    <property type="match status" value="1"/>
</dbReference>
<reference evidence="16 17" key="2">
    <citation type="journal article" date="2009" name="Genome Res.">
        <title>Ortho-proteogenomics: multiple proteomes investigation through orthology and a new MS-based protocol.</title>
        <authorList>
            <person name="Gallien S."/>
            <person name="Perrodou E."/>
            <person name="Carapito C."/>
            <person name="Deshayes C."/>
            <person name="Reyrat J.M."/>
            <person name="Van Dorsselaer A."/>
            <person name="Poch O."/>
            <person name="Schaeffer C."/>
            <person name="Lecompte O."/>
        </authorList>
    </citation>
    <scope>NUCLEOTIDE SEQUENCE [LARGE SCALE GENOMIC DNA]</scope>
    <source>
        <strain evidence="17">ATCC 700084 / mc(2)155</strain>
    </source>
</reference>
<evidence type="ECO:0000256" key="7">
    <source>
        <dbReference type="ARBA" id="ARBA00022842"/>
    </source>
</evidence>
<dbReference type="Pfam" id="PF05524">
    <property type="entry name" value="PEP-utilisers_N"/>
    <property type="match status" value="1"/>
</dbReference>
<evidence type="ECO:0000256" key="8">
    <source>
        <dbReference type="ARBA" id="ARBA00033235"/>
    </source>
</evidence>
<proteinExistence type="inferred from homology"/>
<evidence type="ECO:0000256" key="6">
    <source>
        <dbReference type="ARBA" id="ARBA00022777"/>
    </source>
</evidence>
<dbReference type="InterPro" id="IPR023151">
    <property type="entry name" value="PEP_util_CS"/>
</dbReference>
<dbReference type="GO" id="GO:0046872">
    <property type="term" value="F:metal ion binding"/>
    <property type="evidence" value="ECO:0007669"/>
    <property type="project" value="UniProtKB-KW"/>
</dbReference>
<evidence type="ECO:0000259" key="15">
    <source>
        <dbReference type="Pfam" id="PF05524"/>
    </source>
</evidence>
<dbReference type="InterPro" id="IPR036637">
    <property type="entry name" value="Phosphohistidine_dom_sf"/>
</dbReference>
<keyword evidence="9" id="KW-0963">Cytoplasm</keyword>
<dbReference type="GO" id="GO:0005737">
    <property type="term" value="C:cytoplasm"/>
    <property type="evidence" value="ECO:0007669"/>
    <property type="project" value="UniProtKB-SubCell"/>
</dbReference>
<dbReference type="GO" id="GO:0008965">
    <property type="term" value="F:phosphoenolpyruvate-protein phosphotransferase activity"/>
    <property type="evidence" value="ECO:0007669"/>
    <property type="project" value="UniProtKB-EC"/>
</dbReference>
<feature type="binding site" evidence="11">
    <location>
        <position position="334"/>
    </location>
    <ligand>
        <name>phosphoenolpyruvate</name>
        <dbReference type="ChEBI" id="CHEBI:58702"/>
    </ligand>
</feature>
<feature type="binding site" evidence="11">
    <location>
        <position position="370"/>
    </location>
    <ligand>
        <name>phosphoenolpyruvate</name>
        <dbReference type="ChEBI" id="CHEBI:58702"/>
    </ligand>
</feature>
<evidence type="ECO:0000259" key="14">
    <source>
        <dbReference type="Pfam" id="PF02896"/>
    </source>
</evidence>
<protein>
    <recommendedName>
        <fullName evidence="3 9">Phosphoenolpyruvate-protein phosphotransferase</fullName>
        <ecNumber evidence="9">2.7.3.9</ecNumber>
    </recommendedName>
    <alternativeName>
        <fullName evidence="8 9">Phosphotransferase system, enzyme I</fullName>
    </alternativeName>
</protein>
<dbReference type="PANTHER" id="PTHR46244">
    <property type="entry name" value="PHOSPHOENOLPYRUVATE-PROTEIN PHOSPHOTRANSFERASE"/>
    <property type="match status" value="1"/>
</dbReference>
<sequence length="598" mass="61135">MALFGVHGPPIVWLQGRFNVDMCCFTPVCVAVSTISCNLSHMSASSVPVLHGVPVVPGVRYAPVIRPGRLPVIELPDTEVAEPDRAAEAGRFRAAATAVTERLRARADRATGAAAEVLGATATLAQDRAWLGAADKRIAAGAPAVRAVSEAVDQFIDMFTKMGGLMAERVTDLRDIRDRVVAELSGYPEPGVPLPELPSILCATDLAPADTAGLDPELVVGLATTLGGPTSHTAIIARQLGIPCVVAVSGLDDIEAGRMVLLDGTAGTVTADPDPSEAATAVDAARRSAATARNWHGPGATGDGHAVAIMANVADGAAARAARETPAEGIGLFRTELCFLNRDTEPTVAEQAAIYGEVLDAFSGAKVVIRTLDAGSDKPLKFAGHPPEEANPALGVRGIRIAEANPGLLEHQLDAIADAAENTRSAPWVMAPMIATPDEAKRFAAQVRSRGLTPGVMVEVPAAALLAEQILDHVDFLSIGTNDLAQYTMAADRMSAELAALTDPWQPAVLALVGTAARAGAAADKPVGVCGEAAADPLLACVLVGLGVTSLSAAAAAIPSVGAKLATVTVQQCREAARAVLATAGPAEARAAALGILT</sequence>
<keyword evidence="7 9" id="KW-0460">Magnesium</keyword>
<feature type="active site" description="Proton donor" evidence="10">
    <location>
        <position position="530"/>
    </location>
</feature>
<dbReference type="GO" id="GO:0016301">
    <property type="term" value="F:kinase activity"/>
    <property type="evidence" value="ECO:0007669"/>
    <property type="project" value="UniProtKB-KW"/>
</dbReference>
<evidence type="ECO:0000313" key="17">
    <source>
        <dbReference type="Proteomes" id="UP000006158"/>
    </source>
</evidence>
<dbReference type="Pfam" id="PF00391">
    <property type="entry name" value="PEP-utilizers"/>
    <property type="match status" value="1"/>
</dbReference>
<dbReference type="GO" id="GO:0009401">
    <property type="term" value="P:phosphoenolpyruvate-dependent sugar phosphotransferase system"/>
    <property type="evidence" value="ECO:0007669"/>
    <property type="project" value="UniProtKB-KW"/>
</dbReference>
<dbReference type="SUPFAM" id="SSF52009">
    <property type="entry name" value="Phosphohistidine domain"/>
    <property type="match status" value="1"/>
</dbReference>
<feature type="binding site" evidence="11">
    <location>
        <position position="493"/>
    </location>
    <ligand>
        <name>phosphoenolpyruvate</name>
        <dbReference type="ChEBI" id="CHEBI:58702"/>
    </ligand>
</feature>
<dbReference type="SUPFAM" id="SSF47831">
    <property type="entry name" value="Enzyme I of the PEP:sugar phosphotransferase system HPr-binding (sub)domain"/>
    <property type="match status" value="1"/>
</dbReference>
<evidence type="ECO:0000256" key="10">
    <source>
        <dbReference type="PIRSR" id="PIRSR000732-1"/>
    </source>
</evidence>
<dbReference type="PANTHER" id="PTHR46244:SF3">
    <property type="entry name" value="PHOSPHOENOLPYRUVATE-PROTEIN PHOSPHOTRANSFERASE"/>
    <property type="match status" value="1"/>
</dbReference>
<evidence type="ECO:0000256" key="3">
    <source>
        <dbReference type="ARBA" id="ARBA00016544"/>
    </source>
</evidence>
<feature type="active site" description="Tele-phosphohistidine intermediate" evidence="10">
    <location>
        <position position="232"/>
    </location>
</feature>
<keyword evidence="9" id="KW-0762">Sugar transport</keyword>
<dbReference type="InterPro" id="IPR000121">
    <property type="entry name" value="PEP_util_C"/>
</dbReference>
<evidence type="ECO:0000256" key="9">
    <source>
        <dbReference type="PIRNR" id="PIRNR000732"/>
    </source>
</evidence>
<evidence type="ECO:0000256" key="12">
    <source>
        <dbReference type="PIRSR" id="PIRSR000732-3"/>
    </source>
</evidence>
<accession>I7FCF3</accession>
<evidence type="ECO:0000259" key="13">
    <source>
        <dbReference type="Pfam" id="PF00391"/>
    </source>
</evidence>
<dbReference type="Gene3D" id="3.20.20.60">
    <property type="entry name" value="Phosphoenolpyruvate-binding domains"/>
    <property type="match status" value="1"/>
</dbReference>
<feature type="domain" description="Phosphotransferase system enzyme I N-terminal" evidence="15">
    <location>
        <begin position="51"/>
        <end position="169"/>
    </location>
</feature>